<evidence type="ECO:0000256" key="4">
    <source>
        <dbReference type="ARBA" id="ARBA00022692"/>
    </source>
</evidence>
<dbReference type="GO" id="GO:0055085">
    <property type="term" value="P:transmembrane transport"/>
    <property type="evidence" value="ECO:0007669"/>
    <property type="project" value="InterPro"/>
</dbReference>
<evidence type="ECO:0000256" key="5">
    <source>
        <dbReference type="ARBA" id="ARBA00022989"/>
    </source>
</evidence>
<evidence type="ECO:0000256" key="7">
    <source>
        <dbReference type="RuleBase" id="RU363032"/>
    </source>
</evidence>
<protein>
    <submittedName>
        <fullName evidence="9">ABC transporter permease subunit</fullName>
    </submittedName>
</protein>
<accession>A0A7M1R191</accession>
<feature type="transmembrane region" description="Helical" evidence="7">
    <location>
        <begin position="162"/>
        <end position="183"/>
    </location>
</feature>
<dbReference type="PROSITE" id="PS50928">
    <property type="entry name" value="ABC_TM1"/>
    <property type="match status" value="1"/>
</dbReference>
<evidence type="ECO:0000256" key="1">
    <source>
        <dbReference type="ARBA" id="ARBA00004651"/>
    </source>
</evidence>
<feature type="transmembrane region" description="Helical" evidence="7">
    <location>
        <begin position="92"/>
        <end position="114"/>
    </location>
</feature>
<name>A0A7M1R191_9ACTO</name>
<dbReference type="Gene3D" id="1.10.3720.10">
    <property type="entry name" value="MetI-like"/>
    <property type="match status" value="1"/>
</dbReference>
<dbReference type="InterPro" id="IPR035906">
    <property type="entry name" value="MetI-like_sf"/>
</dbReference>
<dbReference type="EMBL" id="CP063212">
    <property type="protein sequence ID" value="QOR48059.1"/>
    <property type="molecule type" value="Genomic_DNA"/>
</dbReference>
<evidence type="ECO:0000259" key="8">
    <source>
        <dbReference type="PROSITE" id="PS50928"/>
    </source>
</evidence>
<feature type="transmembrane region" description="Helical" evidence="7">
    <location>
        <begin position="218"/>
        <end position="237"/>
    </location>
</feature>
<evidence type="ECO:0000313" key="9">
    <source>
        <dbReference type="EMBL" id="QOR48059.1"/>
    </source>
</evidence>
<dbReference type="PANTHER" id="PTHR30151:SF0">
    <property type="entry name" value="ABC TRANSPORTER PERMEASE PROTEIN MJ0413-RELATED"/>
    <property type="match status" value="1"/>
</dbReference>
<dbReference type="InterPro" id="IPR000515">
    <property type="entry name" value="MetI-like"/>
</dbReference>
<gene>
    <name evidence="9" type="ORF">INS90_01815</name>
</gene>
<keyword evidence="4 7" id="KW-0812">Transmembrane</keyword>
<proteinExistence type="inferred from homology"/>
<keyword evidence="6 7" id="KW-0472">Membrane</keyword>
<evidence type="ECO:0000256" key="2">
    <source>
        <dbReference type="ARBA" id="ARBA00022448"/>
    </source>
</evidence>
<evidence type="ECO:0000256" key="3">
    <source>
        <dbReference type="ARBA" id="ARBA00022475"/>
    </source>
</evidence>
<evidence type="ECO:0000313" key="10">
    <source>
        <dbReference type="Proteomes" id="UP000594961"/>
    </source>
</evidence>
<reference evidence="9 10" key="1">
    <citation type="submission" date="2020-10" db="EMBL/GenBank/DDBJ databases">
        <title>Trueperella pecoris sp. nov. isolated from bovine and porcine specimens.</title>
        <authorList>
            <person name="Schoenecker L."/>
            <person name="Schnydrig P."/>
            <person name="Brodard I."/>
            <person name="Thomann A."/>
            <person name="Hemphill A."/>
            <person name="Rodriguez-Campos S."/>
            <person name="Perreten V."/>
            <person name="Jores J."/>
            <person name="Kittl S."/>
        </authorList>
    </citation>
    <scope>NUCLEOTIDE SEQUENCE [LARGE SCALE GENOMIC DNA]</scope>
    <source>
        <strain evidence="9 10">19OD0592</strain>
    </source>
</reference>
<feature type="transmembrane region" description="Helical" evidence="7">
    <location>
        <begin position="7"/>
        <end position="24"/>
    </location>
</feature>
<dbReference type="CDD" id="cd06261">
    <property type="entry name" value="TM_PBP2"/>
    <property type="match status" value="1"/>
</dbReference>
<dbReference type="Pfam" id="PF00528">
    <property type="entry name" value="BPD_transp_1"/>
    <property type="match status" value="1"/>
</dbReference>
<dbReference type="Proteomes" id="UP000594961">
    <property type="component" value="Chromosome"/>
</dbReference>
<dbReference type="GO" id="GO:0005886">
    <property type="term" value="C:plasma membrane"/>
    <property type="evidence" value="ECO:0007669"/>
    <property type="project" value="UniProtKB-SubCell"/>
</dbReference>
<feature type="domain" description="ABC transmembrane type-1" evidence="8">
    <location>
        <begin position="56"/>
        <end position="236"/>
    </location>
</feature>
<keyword evidence="5 7" id="KW-1133">Transmembrane helix</keyword>
<feature type="transmembrane region" description="Helical" evidence="7">
    <location>
        <begin position="60"/>
        <end position="80"/>
    </location>
</feature>
<dbReference type="PANTHER" id="PTHR30151">
    <property type="entry name" value="ALKANE SULFONATE ABC TRANSPORTER-RELATED, MEMBRANE SUBUNIT"/>
    <property type="match status" value="1"/>
</dbReference>
<comment type="similarity">
    <text evidence="7">Belongs to the binding-protein-dependent transport system permease family.</text>
</comment>
<evidence type="ECO:0000256" key="6">
    <source>
        <dbReference type="ARBA" id="ARBA00023136"/>
    </source>
</evidence>
<dbReference type="SUPFAM" id="SSF161098">
    <property type="entry name" value="MetI-like"/>
    <property type="match status" value="1"/>
</dbReference>
<sequence>MPGRRATGWVLAGGATMVGLWWAISATQLEYVLPSPWATGRAVAELVGDPRVWGELALTLTRAGLGLALALAVGVGWGIASGKWARVNWFTLPLFQFLLSTPAVVFVILAMVWLGANGSSVVLVVCLVTLPLISAATRDAVRARDPDLAEMAHLYRFSRRTRLVHLLLPAIAPSVVTAATVALGQSVRVAVMAELLATASGMGAGLRLAQINIETPQVFAYALLLAGVTFCGELAILGPLRERCGRLGGARVRRK</sequence>
<keyword evidence="3" id="KW-1003">Cell membrane</keyword>
<organism evidence="9 10">
    <name type="scientific">Trueperella pecoris</name>
    <dbReference type="NCBI Taxonomy" id="2733571"/>
    <lineage>
        <taxon>Bacteria</taxon>
        <taxon>Bacillati</taxon>
        <taxon>Actinomycetota</taxon>
        <taxon>Actinomycetes</taxon>
        <taxon>Actinomycetales</taxon>
        <taxon>Actinomycetaceae</taxon>
        <taxon>Trueperella</taxon>
    </lineage>
</organism>
<dbReference type="RefSeq" id="WP_197554076.1">
    <property type="nucleotide sequence ID" value="NZ_CP063212.1"/>
</dbReference>
<keyword evidence="2 7" id="KW-0813">Transport</keyword>
<dbReference type="AlphaFoldDB" id="A0A7M1R191"/>
<comment type="subcellular location">
    <subcellularLocation>
        <location evidence="1 7">Cell membrane</location>
        <topology evidence="1 7">Multi-pass membrane protein</topology>
    </subcellularLocation>
</comment>
<feature type="transmembrane region" description="Helical" evidence="7">
    <location>
        <begin position="120"/>
        <end position="141"/>
    </location>
</feature>